<name>A0A8S0PVZ8_OLEEU</name>
<proteinExistence type="predicted"/>
<reference evidence="1 2" key="1">
    <citation type="submission" date="2019-12" db="EMBL/GenBank/DDBJ databases">
        <authorList>
            <person name="Alioto T."/>
            <person name="Alioto T."/>
            <person name="Gomez Garrido J."/>
        </authorList>
    </citation>
    <scope>NUCLEOTIDE SEQUENCE [LARGE SCALE GENOMIC DNA]</scope>
</reference>
<dbReference type="Gramene" id="OE9A052465T1">
    <property type="protein sequence ID" value="OE9A052465C1"/>
    <property type="gene ID" value="OE9A052465"/>
</dbReference>
<gene>
    <name evidence="1" type="ORF">OLEA9_A052465</name>
</gene>
<evidence type="ECO:0000313" key="2">
    <source>
        <dbReference type="Proteomes" id="UP000594638"/>
    </source>
</evidence>
<evidence type="ECO:0000313" key="1">
    <source>
        <dbReference type="EMBL" id="CAA2956636.1"/>
    </source>
</evidence>
<dbReference type="EMBL" id="CACTIH010000192">
    <property type="protein sequence ID" value="CAA2956636.1"/>
    <property type="molecule type" value="Genomic_DNA"/>
</dbReference>
<sequence length="51" mass="5671">MGMKVYTYWKLWSSVCNIFIINTFGTNETTAMAAELPAAAYNSATPSTFVR</sequence>
<dbReference type="AlphaFoldDB" id="A0A8S0PVZ8"/>
<keyword evidence="2" id="KW-1185">Reference proteome</keyword>
<accession>A0A8S0PVZ8</accession>
<organism evidence="1 2">
    <name type="scientific">Olea europaea subsp. europaea</name>
    <dbReference type="NCBI Taxonomy" id="158383"/>
    <lineage>
        <taxon>Eukaryota</taxon>
        <taxon>Viridiplantae</taxon>
        <taxon>Streptophyta</taxon>
        <taxon>Embryophyta</taxon>
        <taxon>Tracheophyta</taxon>
        <taxon>Spermatophyta</taxon>
        <taxon>Magnoliopsida</taxon>
        <taxon>eudicotyledons</taxon>
        <taxon>Gunneridae</taxon>
        <taxon>Pentapetalae</taxon>
        <taxon>asterids</taxon>
        <taxon>lamiids</taxon>
        <taxon>Lamiales</taxon>
        <taxon>Oleaceae</taxon>
        <taxon>Oleeae</taxon>
        <taxon>Olea</taxon>
    </lineage>
</organism>
<protein>
    <submittedName>
        <fullName evidence="1">Uncharacterized protein</fullName>
    </submittedName>
</protein>
<comment type="caution">
    <text evidence="1">The sequence shown here is derived from an EMBL/GenBank/DDBJ whole genome shotgun (WGS) entry which is preliminary data.</text>
</comment>
<dbReference type="Proteomes" id="UP000594638">
    <property type="component" value="Unassembled WGS sequence"/>
</dbReference>